<dbReference type="Gene3D" id="3.40.50.300">
    <property type="entry name" value="P-loop containing nucleotide triphosphate hydrolases"/>
    <property type="match status" value="4"/>
</dbReference>
<dbReference type="FunFam" id="1.10.10.10:FF:000012">
    <property type="entry name" value="U5 small nuclear ribonucleoprotein helicase"/>
    <property type="match status" value="1"/>
</dbReference>
<keyword evidence="7" id="KW-1185">Reference proteome</keyword>
<dbReference type="InterPro" id="IPR036390">
    <property type="entry name" value="WH_DNA-bd_sf"/>
</dbReference>
<evidence type="ECO:0000313" key="7">
    <source>
        <dbReference type="Proteomes" id="UP001458880"/>
    </source>
</evidence>
<dbReference type="InterPro" id="IPR014756">
    <property type="entry name" value="Ig_E-set"/>
</dbReference>
<keyword evidence="1" id="KW-0547">Nucleotide-binding</keyword>
<evidence type="ECO:0000256" key="2">
    <source>
        <dbReference type="ARBA" id="ARBA00022801"/>
    </source>
</evidence>
<dbReference type="SUPFAM" id="SSF81296">
    <property type="entry name" value="E set domains"/>
    <property type="match status" value="1"/>
</dbReference>
<keyword evidence="2" id="KW-0378">Hydrolase</keyword>
<evidence type="ECO:0000259" key="5">
    <source>
        <dbReference type="PROSITE" id="PS51192"/>
    </source>
</evidence>
<dbReference type="Pfam" id="PF00270">
    <property type="entry name" value="DEAD"/>
    <property type="match status" value="1"/>
</dbReference>
<dbReference type="PANTHER" id="PTHR47961">
    <property type="entry name" value="DNA POLYMERASE THETA, PUTATIVE (AFU_ORTHOLOGUE AFUA_1G05260)-RELATED"/>
    <property type="match status" value="1"/>
</dbReference>
<dbReference type="SUPFAM" id="SSF158702">
    <property type="entry name" value="Sec63 N-terminal domain-like"/>
    <property type="match status" value="1"/>
</dbReference>
<dbReference type="SUPFAM" id="SSF52540">
    <property type="entry name" value="P-loop containing nucleoside triphosphate hydrolases"/>
    <property type="match status" value="2"/>
</dbReference>
<dbReference type="EMBL" id="JASPKY010000060">
    <property type="protein sequence ID" value="KAK9744287.1"/>
    <property type="molecule type" value="Genomic_DNA"/>
</dbReference>
<dbReference type="InterPro" id="IPR004179">
    <property type="entry name" value="Sec63-dom"/>
</dbReference>
<evidence type="ECO:0000256" key="4">
    <source>
        <dbReference type="ARBA" id="ARBA00022840"/>
    </source>
</evidence>
<dbReference type="FunFam" id="1.10.3380.10:FF:000002">
    <property type="entry name" value="Activating signal cointegrator 1 complex subunit 3"/>
    <property type="match status" value="1"/>
</dbReference>
<gene>
    <name evidence="6" type="ORF">QE152_g7942</name>
</gene>
<dbReference type="Gene3D" id="1.10.10.10">
    <property type="entry name" value="Winged helix-like DNA-binding domain superfamily/Winged helix DNA-binding domain"/>
    <property type="match status" value="1"/>
</dbReference>
<protein>
    <submittedName>
        <fullName evidence="6">DEAD/DEAH box helicase</fullName>
    </submittedName>
</protein>
<dbReference type="GO" id="GO:0004386">
    <property type="term" value="F:helicase activity"/>
    <property type="evidence" value="ECO:0007669"/>
    <property type="project" value="UniProtKB-KW"/>
</dbReference>
<dbReference type="PROSITE" id="PS51192">
    <property type="entry name" value="HELICASE_ATP_BIND_1"/>
    <property type="match status" value="1"/>
</dbReference>
<dbReference type="InterPro" id="IPR014001">
    <property type="entry name" value="Helicase_ATP-bd"/>
</dbReference>
<name>A0AAW1MDA1_POPJA</name>
<dbReference type="SMART" id="SM00973">
    <property type="entry name" value="Sec63"/>
    <property type="match status" value="1"/>
</dbReference>
<dbReference type="Gene3D" id="1.10.3380.10">
    <property type="entry name" value="Sec63 N-terminal domain-like domain"/>
    <property type="match status" value="1"/>
</dbReference>
<evidence type="ECO:0000256" key="3">
    <source>
        <dbReference type="ARBA" id="ARBA00022806"/>
    </source>
</evidence>
<reference evidence="6 7" key="1">
    <citation type="journal article" date="2024" name="BMC Genomics">
        <title>De novo assembly and annotation of Popillia japonica's genome with initial clues to its potential as an invasive pest.</title>
        <authorList>
            <person name="Cucini C."/>
            <person name="Boschi S."/>
            <person name="Funari R."/>
            <person name="Cardaioli E."/>
            <person name="Iannotti N."/>
            <person name="Marturano G."/>
            <person name="Paoli F."/>
            <person name="Bruttini M."/>
            <person name="Carapelli A."/>
            <person name="Frati F."/>
            <person name="Nardi F."/>
        </authorList>
    </citation>
    <scope>NUCLEOTIDE SEQUENCE [LARGE SCALE GENOMIC DNA]</scope>
    <source>
        <strain evidence="6">DMR45628</strain>
    </source>
</reference>
<keyword evidence="3 6" id="KW-0347">Helicase</keyword>
<dbReference type="Pfam" id="PF02889">
    <property type="entry name" value="Sec63"/>
    <property type="match status" value="1"/>
</dbReference>
<evidence type="ECO:0000313" key="6">
    <source>
        <dbReference type="EMBL" id="KAK9744287.1"/>
    </source>
</evidence>
<feature type="domain" description="Helicase ATP-binding" evidence="5">
    <location>
        <begin position="1"/>
        <end position="156"/>
    </location>
</feature>
<dbReference type="InterPro" id="IPR011545">
    <property type="entry name" value="DEAD/DEAH_box_helicase_dom"/>
</dbReference>
<sequence length="759" mass="86706">MSPQLKVVYIAPLKALVRERVDDWRKKFGGQLNKNIVEITGDVTPSPQVISAADIIITTPEKWDGMSRGWQNRNFIREVGLMVIDEIHLLGEDRWQNRNFIREVGLMVIDEIHLLGEGGKIAGPTGRKLRIIGLSTAMANAKDLATWLGIGEMGLYNFRPSVRPVPLEVHIAGFPGKHYCPRMISMNRPTYQAIRQHAPDSPALVFCSSRKQTRLTAFDLITYLVTDTAPKQWLHCDEDTIAVLIATATLAWGVNFPAHLVVIKGTEYFDGSIKRYVDMPITDVLQMMGRAGRPQFDNSGVACVFVHDIKKNFYKKFLYEPFPVESNLLQVLADHVNAEVAAETVPTKSNLMEYLTWTYFFRRLLENPSYYNLPDVEPMRVNTYLSELVDAVVDVLSNNNCVEVIQEDNIIRYESTFFGQLASYYYLSHKTMLHFQNTMRHDNNVMDLLTIMCHSQEYAFFPVRHNEDKINMQLAKILSFNVNGVMYDSPHLKVNLLLQMYLNDLELPNQEYTVDLKSVLDQALRILQAMIDIGAYSGWLSCTIRIIFLMQMMIQGRWTFEPDVLTIPGVTKPTLTTLFKELTRNQSLRNCSAESLAGIKCASMRHSTLLKEAFINVFGTNKAGEIMKHISIIPWLENNIILTEIETNEKKHLNDDAYKVLPDTEYEISLSLFRKGSGDKSVLHSARFPKKKDEGWFAILGDGDELYGIKRFNVNNRTTVSLKFSTPPRLGTYVYQLYLMSDSYIGLDQQFEIPIQVKQ</sequence>
<dbReference type="CDD" id="cd18795">
    <property type="entry name" value="SF2_C_Ski2"/>
    <property type="match status" value="1"/>
</dbReference>
<dbReference type="InterPro" id="IPR050474">
    <property type="entry name" value="Hel308_SKI2-like"/>
</dbReference>
<keyword evidence="4" id="KW-0067">ATP-binding</keyword>
<accession>A0AAW1MDA1</accession>
<comment type="caution">
    <text evidence="6">The sequence shown here is derived from an EMBL/GenBank/DDBJ whole genome shotgun (WGS) entry which is preliminary data.</text>
</comment>
<dbReference type="AlphaFoldDB" id="A0AAW1MDA1"/>
<dbReference type="InterPro" id="IPR036388">
    <property type="entry name" value="WH-like_DNA-bd_sf"/>
</dbReference>
<proteinExistence type="predicted"/>
<dbReference type="SUPFAM" id="SSF46785">
    <property type="entry name" value="Winged helix' DNA-binding domain"/>
    <property type="match status" value="1"/>
</dbReference>
<dbReference type="InterPro" id="IPR057842">
    <property type="entry name" value="WH_MER3"/>
</dbReference>
<dbReference type="Pfam" id="PF23445">
    <property type="entry name" value="WHD_SNRNP200"/>
    <property type="match status" value="1"/>
</dbReference>
<dbReference type="GO" id="GO:0003676">
    <property type="term" value="F:nucleic acid binding"/>
    <property type="evidence" value="ECO:0007669"/>
    <property type="project" value="InterPro"/>
</dbReference>
<dbReference type="GO" id="GO:0005524">
    <property type="term" value="F:ATP binding"/>
    <property type="evidence" value="ECO:0007669"/>
    <property type="project" value="UniProtKB-KW"/>
</dbReference>
<dbReference type="InterPro" id="IPR027417">
    <property type="entry name" value="P-loop_NTPase"/>
</dbReference>
<dbReference type="Proteomes" id="UP001458880">
    <property type="component" value="Unassembled WGS sequence"/>
</dbReference>
<dbReference type="PANTHER" id="PTHR47961:SF4">
    <property type="entry name" value="ACTIVATING SIGNAL COINTEGRATOR 1 COMPLEX SUBUNIT 3"/>
    <property type="match status" value="1"/>
</dbReference>
<evidence type="ECO:0000256" key="1">
    <source>
        <dbReference type="ARBA" id="ARBA00022741"/>
    </source>
</evidence>
<dbReference type="Gene3D" id="2.60.40.150">
    <property type="entry name" value="C2 domain"/>
    <property type="match status" value="1"/>
</dbReference>
<dbReference type="FunFam" id="2.60.40.150:FF:000113">
    <property type="entry name" value="activating signal cointegrator 1 complex subunit 3"/>
    <property type="match status" value="1"/>
</dbReference>
<organism evidence="6 7">
    <name type="scientific">Popillia japonica</name>
    <name type="common">Japanese beetle</name>
    <dbReference type="NCBI Taxonomy" id="7064"/>
    <lineage>
        <taxon>Eukaryota</taxon>
        <taxon>Metazoa</taxon>
        <taxon>Ecdysozoa</taxon>
        <taxon>Arthropoda</taxon>
        <taxon>Hexapoda</taxon>
        <taxon>Insecta</taxon>
        <taxon>Pterygota</taxon>
        <taxon>Neoptera</taxon>
        <taxon>Endopterygota</taxon>
        <taxon>Coleoptera</taxon>
        <taxon>Polyphaga</taxon>
        <taxon>Scarabaeiformia</taxon>
        <taxon>Scarabaeidae</taxon>
        <taxon>Rutelinae</taxon>
        <taxon>Popillia</taxon>
    </lineage>
</organism>
<dbReference type="GO" id="GO:0016787">
    <property type="term" value="F:hydrolase activity"/>
    <property type="evidence" value="ECO:0007669"/>
    <property type="project" value="UniProtKB-KW"/>
</dbReference>
<dbReference type="InterPro" id="IPR035892">
    <property type="entry name" value="C2_domain_sf"/>
</dbReference>
<dbReference type="GO" id="GO:0005634">
    <property type="term" value="C:nucleus"/>
    <property type="evidence" value="ECO:0007669"/>
    <property type="project" value="TreeGrafter"/>
</dbReference>